<dbReference type="Pfam" id="PF02666">
    <property type="entry name" value="PS_Dcarbxylase"/>
    <property type="match status" value="1"/>
</dbReference>
<keyword evidence="8" id="KW-0456">Lyase</keyword>
<evidence type="ECO:0000256" key="1">
    <source>
        <dbReference type="ARBA" id="ARBA00022475"/>
    </source>
</evidence>
<dbReference type="KEGG" id="tmai:FVE67_07385"/>
<evidence type="ECO:0000256" key="8">
    <source>
        <dbReference type="ARBA" id="ARBA00023239"/>
    </source>
</evidence>
<evidence type="ECO:0000256" key="3">
    <source>
        <dbReference type="ARBA" id="ARBA00022793"/>
    </source>
</evidence>
<evidence type="ECO:0000313" key="11">
    <source>
        <dbReference type="EMBL" id="QJA06627.1"/>
    </source>
</evidence>
<evidence type="ECO:0000256" key="7">
    <source>
        <dbReference type="ARBA" id="ARBA00023209"/>
    </source>
</evidence>
<dbReference type="RefSeq" id="WP_168719981.1">
    <property type="nucleotide sequence ID" value="NZ_CP042909.1"/>
</dbReference>
<evidence type="ECO:0000313" key="12">
    <source>
        <dbReference type="Proteomes" id="UP000501253"/>
    </source>
</evidence>
<evidence type="ECO:0000256" key="10">
    <source>
        <dbReference type="ARBA" id="ARBA00023317"/>
    </source>
</evidence>
<keyword evidence="12" id="KW-1185">Reference proteome</keyword>
<evidence type="ECO:0000256" key="2">
    <source>
        <dbReference type="ARBA" id="ARBA00022516"/>
    </source>
</evidence>
<dbReference type="PANTHER" id="PTHR35809:SF1">
    <property type="entry name" value="ARCHAETIDYLSERINE DECARBOXYLASE PROENZYME-RELATED"/>
    <property type="match status" value="1"/>
</dbReference>
<gene>
    <name evidence="11" type="ORF">FVE67_07385</name>
</gene>
<keyword evidence="7" id="KW-0594">Phospholipid biosynthesis</keyword>
<organism evidence="11 12">
    <name type="scientific">Thermosulfurimonas marina</name>
    <dbReference type="NCBI Taxonomy" id="2047767"/>
    <lineage>
        <taxon>Bacteria</taxon>
        <taxon>Pseudomonadati</taxon>
        <taxon>Thermodesulfobacteriota</taxon>
        <taxon>Thermodesulfobacteria</taxon>
        <taxon>Thermodesulfobacteriales</taxon>
        <taxon>Thermodesulfobacteriaceae</taxon>
        <taxon>Thermosulfurimonas</taxon>
    </lineage>
</organism>
<dbReference type="InterPro" id="IPR003817">
    <property type="entry name" value="PS_Dcarbxylase"/>
</dbReference>
<keyword evidence="1" id="KW-1003">Cell membrane</keyword>
<name>A0A6H1WTV0_9BACT</name>
<dbReference type="EMBL" id="CP042909">
    <property type="protein sequence ID" value="QJA06627.1"/>
    <property type="molecule type" value="Genomic_DNA"/>
</dbReference>
<reference evidence="11 12" key="1">
    <citation type="submission" date="2019-08" db="EMBL/GenBank/DDBJ databases">
        <title>Complete genome sequence of Thermosulfurimonas marina SU872T, an anaerobic thermophilic chemolithoautotrophic bacterium isolated from a shallow marine hydrothermal vent.</title>
        <authorList>
            <person name="Allioux M."/>
            <person name="Jebbar M."/>
            <person name="Slobodkina G."/>
            <person name="Slobodkin A."/>
            <person name="Moalic Y."/>
            <person name="Frolova A."/>
            <person name="Shao Z."/>
            <person name="Alain K."/>
        </authorList>
    </citation>
    <scope>NUCLEOTIDE SEQUENCE [LARGE SCALE GENOMIC DNA]</scope>
    <source>
        <strain evidence="11 12">SU872</strain>
    </source>
</reference>
<evidence type="ECO:0000256" key="9">
    <source>
        <dbReference type="ARBA" id="ARBA00023264"/>
    </source>
</evidence>
<proteinExistence type="predicted"/>
<keyword evidence="6" id="KW-0865">Zymogen</keyword>
<sequence length="214" mass="24004">MRIVREGWPWVLLPALAGGAAALSGRRREAGLLGVLSGLSAWFFRDPPREPVWDRELLVSPADGKVALVRYLTEFEEFPGPVYRVGIFMRLHDVHVNRSPVSGRVRHIRWQKGGKLPALWEEAFSGNEKRYFLLERDDGVPVLVVQVAGALARRTVSFLRPGDEVLAGDRLGMIKLGSRVELFFPAEGTRLLVREGHRVRAGESPLALLPWRGR</sequence>
<accession>A0A6H1WTV0</accession>
<evidence type="ECO:0000256" key="6">
    <source>
        <dbReference type="ARBA" id="ARBA00023145"/>
    </source>
</evidence>
<protein>
    <submittedName>
        <fullName evidence="11">Phosphatidylserine decarboxylase</fullName>
    </submittedName>
</protein>
<evidence type="ECO:0000256" key="5">
    <source>
        <dbReference type="ARBA" id="ARBA00023136"/>
    </source>
</evidence>
<evidence type="ECO:0000256" key="4">
    <source>
        <dbReference type="ARBA" id="ARBA00023098"/>
    </source>
</evidence>
<keyword evidence="10" id="KW-0670">Pyruvate</keyword>
<keyword evidence="4" id="KW-0443">Lipid metabolism</keyword>
<keyword evidence="3" id="KW-0210">Decarboxylase</keyword>
<dbReference type="InterPro" id="IPR033175">
    <property type="entry name" value="PSD-A"/>
</dbReference>
<keyword evidence="5" id="KW-0472">Membrane</keyword>
<keyword evidence="9" id="KW-1208">Phospholipid metabolism</keyword>
<dbReference type="PANTHER" id="PTHR35809">
    <property type="entry name" value="ARCHAETIDYLSERINE DECARBOXYLASE PROENZYME-RELATED"/>
    <property type="match status" value="1"/>
</dbReference>
<keyword evidence="2" id="KW-0444">Lipid biosynthesis</keyword>
<dbReference type="GO" id="GO:0008654">
    <property type="term" value="P:phospholipid biosynthetic process"/>
    <property type="evidence" value="ECO:0007669"/>
    <property type="project" value="UniProtKB-KW"/>
</dbReference>
<dbReference type="AlphaFoldDB" id="A0A6H1WTV0"/>
<dbReference type="GO" id="GO:0004609">
    <property type="term" value="F:phosphatidylserine decarboxylase activity"/>
    <property type="evidence" value="ECO:0007669"/>
    <property type="project" value="InterPro"/>
</dbReference>
<dbReference type="Proteomes" id="UP000501253">
    <property type="component" value="Chromosome"/>
</dbReference>